<evidence type="ECO:0000256" key="2">
    <source>
        <dbReference type="ARBA" id="ARBA00023082"/>
    </source>
</evidence>
<dbReference type="PANTHER" id="PTHR30385">
    <property type="entry name" value="SIGMA FACTOR F FLAGELLAR"/>
    <property type="match status" value="1"/>
</dbReference>
<keyword evidence="1" id="KW-0805">Transcription regulation</keyword>
<dbReference type="Pfam" id="PF04545">
    <property type="entry name" value="Sigma70_r4"/>
    <property type="match status" value="1"/>
</dbReference>
<dbReference type="InterPro" id="IPR007627">
    <property type="entry name" value="RNA_pol_sigma70_r2"/>
</dbReference>
<feature type="domain" description="RNA polymerase sigma-70 region 3" evidence="5">
    <location>
        <begin position="110"/>
        <end position="161"/>
    </location>
</feature>
<dbReference type="SUPFAM" id="SSF88946">
    <property type="entry name" value="Sigma2 domain of RNA polymerase sigma factors"/>
    <property type="match status" value="1"/>
</dbReference>
<dbReference type="GO" id="GO:0016987">
    <property type="term" value="F:sigma factor activity"/>
    <property type="evidence" value="ECO:0007669"/>
    <property type="project" value="UniProtKB-KW"/>
</dbReference>
<evidence type="ECO:0000256" key="1">
    <source>
        <dbReference type="ARBA" id="ARBA00023015"/>
    </source>
</evidence>
<accession>A0A919W2J6</accession>
<dbReference type="RefSeq" id="WP_213005546.1">
    <property type="nucleotide sequence ID" value="NZ_BOQN01000016.1"/>
</dbReference>
<proteinExistence type="predicted"/>
<dbReference type="NCBIfam" id="TIGR02980">
    <property type="entry name" value="SigBFG"/>
    <property type="match status" value="1"/>
</dbReference>
<dbReference type="GO" id="GO:0003677">
    <property type="term" value="F:DNA binding"/>
    <property type="evidence" value="ECO:0007669"/>
    <property type="project" value="UniProtKB-KW"/>
</dbReference>
<dbReference type="InterPro" id="IPR007624">
    <property type="entry name" value="RNA_pol_sigma70_r3"/>
</dbReference>
<organism evidence="8 9">
    <name type="scientific">Paractinoplanes toevensis</name>
    <dbReference type="NCBI Taxonomy" id="571911"/>
    <lineage>
        <taxon>Bacteria</taxon>
        <taxon>Bacillati</taxon>
        <taxon>Actinomycetota</taxon>
        <taxon>Actinomycetes</taxon>
        <taxon>Micromonosporales</taxon>
        <taxon>Micromonosporaceae</taxon>
        <taxon>Paractinoplanes</taxon>
    </lineage>
</organism>
<reference evidence="8 9" key="1">
    <citation type="submission" date="2021-03" db="EMBL/GenBank/DDBJ databases">
        <title>Whole genome shotgun sequence of Actinoplanes toevensis NBRC 105298.</title>
        <authorList>
            <person name="Komaki H."/>
            <person name="Tamura T."/>
        </authorList>
    </citation>
    <scope>NUCLEOTIDE SEQUENCE [LARGE SCALE GENOMIC DNA]</scope>
    <source>
        <strain evidence="8 9">NBRC 105298</strain>
    </source>
</reference>
<evidence type="ECO:0000256" key="3">
    <source>
        <dbReference type="ARBA" id="ARBA00023125"/>
    </source>
</evidence>
<dbReference type="InterPro" id="IPR013324">
    <property type="entry name" value="RNA_pol_sigma_r3/r4-like"/>
</dbReference>
<keyword evidence="3" id="KW-0238">DNA-binding</keyword>
<keyword evidence="9" id="KW-1185">Reference proteome</keyword>
<dbReference type="Gene3D" id="1.20.120.1810">
    <property type="match status" value="1"/>
</dbReference>
<evidence type="ECO:0000259" key="7">
    <source>
        <dbReference type="Pfam" id="PF04545"/>
    </source>
</evidence>
<dbReference type="EMBL" id="BOQN01000016">
    <property type="protein sequence ID" value="GIM89585.1"/>
    <property type="molecule type" value="Genomic_DNA"/>
</dbReference>
<keyword evidence="2" id="KW-0731">Sigma factor</keyword>
<evidence type="ECO:0000313" key="8">
    <source>
        <dbReference type="EMBL" id="GIM89585.1"/>
    </source>
</evidence>
<dbReference type="GO" id="GO:0006352">
    <property type="term" value="P:DNA-templated transcription initiation"/>
    <property type="evidence" value="ECO:0007669"/>
    <property type="project" value="InterPro"/>
</dbReference>
<gene>
    <name evidence="8" type="ORF">Ato02nite_013780</name>
</gene>
<evidence type="ECO:0000313" key="9">
    <source>
        <dbReference type="Proteomes" id="UP000677082"/>
    </source>
</evidence>
<dbReference type="InterPro" id="IPR014284">
    <property type="entry name" value="RNA_pol_sigma-70_dom"/>
</dbReference>
<protein>
    <recommendedName>
        <fullName evidence="10">RNA polymerase sigma factor</fullName>
    </recommendedName>
</protein>
<dbReference type="Proteomes" id="UP000677082">
    <property type="component" value="Unassembled WGS sequence"/>
</dbReference>
<feature type="domain" description="RNA polymerase sigma-70 region 2" evidence="6">
    <location>
        <begin position="32"/>
        <end position="98"/>
    </location>
</feature>
<dbReference type="InterPro" id="IPR007630">
    <property type="entry name" value="RNA_pol_sigma70_r4"/>
</dbReference>
<keyword evidence="4" id="KW-0804">Transcription</keyword>
<comment type="caution">
    <text evidence="8">The sequence shown here is derived from an EMBL/GenBank/DDBJ whole genome shotgun (WGS) entry which is preliminary data.</text>
</comment>
<dbReference type="CDD" id="cd06171">
    <property type="entry name" value="Sigma70_r4"/>
    <property type="match status" value="1"/>
</dbReference>
<evidence type="ECO:0000259" key="5">
    <source>
        <dbReference type="Pfam" id="PF04539"/>
    </source>
</evidence>
<dbReference type="PANTHER" id="PTHR30385:SF4">
    <property type="entry name" value="RNA POLYMERASE SIGMA-E FACTOR"/>
    <property type="match status" value="1"/>
</dbReference>
<dbReference type="InterPro" id="IPR014322">
    <property type="entry name" value="RNA_pol_sigma-B/F/G"/>
</dbReference>
<dbReference type="Pfam" id="PF04539">
    <property type="entry name" value="Sigma70_r3"/>
    <property type="match status" value="1"/>
</dbReference>
<name>A0A919W2J6_9ACTN</name>
<feature type="domain" description="RNA polymerase sigma-70 region 4" evidence="7">
    <location>
        <begin position="197"/>
        <end position="245"/>
    </location>
</feature>
<dbReference type="AlphaFoldDB" id="A0A919W2J6"/>
<sequence>MIAALSPEQLVTTLAACPPDDPGRPALRERAITAWLPLARNLARRYRRRGENPDDLTQVAIAGLIESVDRFEPARGTEFASYAIPTVLGEIKRHFRDRCWAVRVPRRQQELWLMILSTNDALTQDLARSPRLPDIASRLQVSEDDVRQGLLSAHAYRAISLSPPTDRCRDFEFGEALAACDRGYELVELRMALRDSLDRLGERDRFVLHLRFDENLTQRQIGVRLGTSQMQVSRLLSGALGRLRHFMLEAD</sequence>
<dbReference type="Pfam" id="PF04542">
    <property type="entry name" value="Sigma70_r2"/>
    <property type="match status" value="1"/>
</dbReference>
<evidence type="ECO:0000256" key="4">
    <source>
        <dbReference type="ARBA" id="ARBA00023163"/>
    </source>
</evidence>
<dbReference type="NCBIfam" id="TIGR02937">
    <property type="entry name" value="sigma70-ECF"/>
    <property type="match status" value="1"/>
</dbReference>
<evidence type="ECO:0000259" key="6">
    <source>
        <dbReference type="Pfam" id="PF04542"/>
    </source>
</evidence>
<dbReference type="InterPro" id="IPR013325">
    <property type="entry name" value="RNA_pol_sigma_r2"/>
</dbReference>
<evidence type="ECO:0008006" key="10">
    <source>
        <dbReference type="Google" id="ProtNLM"/>
    </source>
</evidence>
<dbReference type="Gene3D" id="1.20.140.160">
    <property type="match status" value="1"/>
</dbReference>
<dbReference type="SUPFAM" id="SSF88659">
    <property type="entry name" value="Sigma3 and sigma4 domains of RNA polymerase sigma factors"/>
    <property type="match status" value="2"/>
</dbReference>